<dbReference type="InterPro" id="IPR011262">
    <property type="entry name" value="DNA-dir_RNA_pol_insert"/>
</dbReference>
<dbReference type="InterPro" id="IPR022842">
    <property type="entry name" value="RNAP_Rpo3/Rpb3/RPAC1"/>
</dbReference>
<evidence type="ECO:0000256" key="1">
    <source>
        <dbReference type="ARBA" id="ARBA00004123"/>
    </source>
</evidence>
<dbReference type="GO" id="GO:0003899">
    <property type="term" value="F:DNA-directed RNA polymerase activity"/>
    <property type="evidence" value="ECO:0007669"/>
    <property type="project" value="EnsemblFungi"/>
</dbReference>
<dbReference type="GO" id="GO:0006367">
    <property type="term" value="P:transcription initiation at RNA polymerase II promoter"/>
    <property type="evidence" value="ECO:0007669"/>
    <property type="project" value="EnsemblFungi"/>
</dbReference>
<dbReference type="InterPro" id="IPR011263">
    <property type="entry name" value="DNA-dir_RNA_pol_RpoA/D/Rpb3"/>
</dbReference>
<gene>
    <name evidence="9" type="ORF">LIPSTDRAFT_72905</name>
</gene>
<comment type="similarity">
    <text evidence="6">Belongs to the archaeal Rpo3/eukaryotic RPB3 RNA polymerase subunit family.</text>
</comment>
<feature type="domain" description="DNA-directed RNA polymerase RpoA/D/Rpb3-type" evidence="8">
    <location>
        <begin position="21"/>
        <end position="266"/>
    </location>
</feature>
<name>A0A1E3Q5D0_LIPST</name>
<keyword evidence="4" id="KW-0804">Transcription</keyword>
<dbReference type="FunFam" id="2.170.120.12:FF:000002">
    <property type="entry name" value="DNA-directed RNA polymerase II subunit RPB3"/>
    <property type="match status" value="1"/>
</dbReference>
<dbReference type="SUPFAM" id="SSF55257">
    <property type="entry name" value="RBP11-like subunits of RNA polymerase"/>
    <property type="match status" value="1"/>
</dbReference>
<dbReference type="Pfam" id="PF01193">
    <property type="entry name" value="RNA_pol_L"/>
    <property type="match status" value="1"/>
</dbReference>
<organism evidence="9 10">
    <name type="scientific">Lipomyces starkeyi NRRL Y-11557</name>
    <dbReference type="NCBI Taxonomy" id="675824"/>
    <lineage>
        <taxon>Eukaryota</taxon>
        <taxon>Fungi</taxon>
        <taxon>Dikarya</taxon>
        <taxon>Ascomycota</taxon>
        <taxon>Saccharomycotina</taxon>
        <taxon>Lipomycetes</taxon>
        <taxon>Lipomycetales</taxon>
        <taxon>Lipomycetaceae</taxon>
        <taxon>Lipomyces</taxon>
    </lineage>
</organism>
<protein>
    <recommendedName>
        <fullName evidence="7">DNA-directed RNA polymerase II subunit RPB3</fullName>
    </recommendedName>
</protein>
<comment type="subunit">
    <text evidence="2">Component of the RNA polymerase II (Pol II) complex consisting of 12 subunits.</text>
</comment>
<dbReference type="InterPro" id="IPR036603">
    <property type="entry name" value="RBP11-like"/>
</dbReference>
<dbReference type="PANTHER" id="PTHR11800">
    <property type="entry name" value="DNA-DIRECTED RNA POLYMERASE"/>
    <property type="match status" value="1"/>
</dbReference>
<evidence type="ECO:0000256" key="5">
    <source>
        <dbReference type="ARBA" id="ARBA00023242"/>
    </source>
</evidence>
<accession>A0A1E3Q5D0</accession>
<dbReference type="HAMAP" id="MF_00320">
    <property type="entry name" value="RNApol_arch_Rpo3"/>
    <property type="match status" value="1"/>
</dbReference>
<dbReference type="SMART" id="SM00662">
    <property type="entry name" value="RPOLD"/>
    <property type="match status" value="1"/>
</dbReference>
<comment type="subcellular location">
    <subcellularLocation>
        <location evidence="1">Nucleus</location>
    </subcellularLocation>
</comment>
<evidence type="ECO:0000256" key="3">
    <source>
        <dbReference type="ARBA" id="ARBA00022478"/>
    </source>
</evidence>
<evidence type="ECO:0000256" key="2">
    <source>
        <dbReference type="ARBA" id="ARBA00011730"/>
    </source>
</evidence>
<keyword evidence="10" id="KW-1185">Reference proteome</keyword>
<dbReference type="NCBIfam" id="NF001988">
    <property type="entry name" value="PRK00783.1"/>
    <property type="match status" value="1"/>
</dbReference>
<dbReference type="EMBL" id="KV454296">
    <property type="protein sequence ID" value="ODQ72197.1"/>
    <property type="molecule type" value="Genomic_DNA"/>
</dbReference>
<dbReference type="Gene3D" id="3.30.1360.10">
    <property type="entry name" value="RNA polymerase, RBP11-like subunit"/>
    <property type="match status" value="1"/>
</dbReference>
<evidence type="ECO:0000313" key="10">
    <source>
        <dbReference type="Proteomes" id="UP000094385"/>
    </source>
</evidence>
<evidence type="ECO:0000256" key="6">
    <source>
        <dbReference type="ARBA" id="ARBA00025804"/>
    </source>
</evidence>
<reference evidence="9 10" key="1">
    <citation type="journal article" date="2016" name="Proc. Natl. Acad. Sci. U.S.A.">
        <title>Comparative genomics of biotechnologically important yeasts.</title>
        <authorList>
            <person name="Riley R."/>
            <person name="Haridas S."/>
            <person name="Wolfe K.H."/>
            <person name="Lopes M.R."/>
            <person name="Hittinger C.T."/>
            <person name="Goeker M."/>
            <person name="Salamov A.A."/>
            <person name="Wisecaver J.H."/>
            <person name="Long T.M."/>
            <person name="Calvey C.H."/>
            <person name="Aerts A.L."/>
            <person name="Barry K.W."/>
            <person name="Choi C."/>
            <person name="Clum A."/>
            <person name="Coughlan A.Y."/>
            <person name="Deshpande S."/>
            <person name="Douglass A.P."/>
            <person name="Hanson S.J."/>
            <person name="Klenk H.-P."/>
            <person name="LaButti K.M."/>
            <person name="Lapidus A."/>
            <person name="Lindquist E.A."/>
            <person name="Lipzen A.M."/>
            <person name="Meier-Kolthoff J.P."/>
            <person name="Ohm R.A."/>
            <person name="Otillar R.P."/>
            <person name="Pangilinan J.L."/>
            <person name="Peng Y."/>
            <person name="Rokas A."/>
            <person name="Rosa C.A."/>
            <person name="Scheuner C."/>
            <person name="Sibirny A.A."/>
            <person name="Slot J.C."/>
            <person name="Stielow J.B."/>
            <person name="Sun H."/>
            <person name="Kurtzman C.P."/>
            <person name="Blackwell M."/>
            <person name="Grigoriev I.V."/>
            <person name="Jeffries T.W."/>
        </authorList>
    </citation>
    <scope>NUCLEOTIDE SEQUENCE [LARGE SCALE GENOMIC DNA]</scope>
    <source>
        <strain evidence="9 10">NRRL Y-11557</strain>
    </source>
</reference>
<dbReference type="Gene3D" id="2.170.120.12">
    <property type="entry name" value="DNA-directed RNA polymerase, insert domain"/>
    <property type="match status" value="1"/>
</dbReference>
<evidence type="ECO:0000259" key="8">
    <source>
        <dbReference type="SMART" id="SM00662"/>
    </source>
</evidence>
<dbReference type="Pfam" id="PF01000">
    <property type="entry name" value="RNA_pol_A_bac"/>
    <property type="match status" value="1"/>
</dbReference>
<proteinExistence type="inferred from homology"/>
<evidence type="ECO:0000256" key="7">
    <source>
        <dbReference type="ARBA" id="ARBA00072506"/>
    </source>
</evidence>
<dbReference type="CDD" id="cd07031">
    <property type="entry name" value="RNAP_II_RPB3"/>
    <property type="match status" value="1"/>
</dbReference>
<evidence type="ECO:0000256" key="4">
    <source>
        <dbReference type="ARBA" id="ARBA00023163"/>
    </source>
</evidence>
<dbReference type="GO" id="GO:0005665">
    <property type="term" value="C:RNA polymerase II, core complex"/>
    <property type="evidence" value="ECO:0007669"/>
    <property type="project" value="EnsemblFungi"/>
</dbReference>
<sequence>MDGLEVPNGPQVTIRKATNDNVDFVLSNVDLSLANALRRVMLAEIPTIAIDLVEIEINTSVLADEFIAHRLGLIPLNSSLIDKLRYTRDCDCDQYCDKCSVTLTLDARCESDATMDVYTRDLLPSKPPPRGTKLGQPIISDLQGKGVLICKLRKHQELKLKCIAKKGIAKEHAKWSPTSAIAFEYDPWNKLRHTDYWFEVAADKEWPKSKNASWEEPPKENEPFDYNATPERFYIDVEAVGSLPPNEIVTEGITALQQKLALALQALNEGDTEMTM</sequence>
<dbReference type="GO" id="GO:0003677">
    <property type="term" value="F:DNA binding"/>
    <property type="evidence" value="ECO:0007669"/>
    <property type="project" value="InterPro"/>
</dbReference>
<dbReference type="GO" id="GO:0006368">
    <property type="term" value="P:transcription elongation by RNA polymerase II"/>
    <property type="evidence" value="ECO:0007669"/>
    <property type="project" value="EnsemblFungi"/>
</dbReference>
<dbReference type="InterPro" id="IPR050518">
    <property type="entry name" value="Rpo3/RPB3_RNA_Pol_subunit"/>
</dbReference>
<dbReference type="STRING" id="675824.A0A1E3Q5D0"/>
<evidence type="ECO:0000313" key="9">
    <source>
        <dbReference type="EMBL" id="ODQ72197.1"/>
    </source>
</evidence>
<dbReference type="OrthoDB" id="270173at2759"/>
<dbReference type="AlphaFoldDB" id="A0A1E3Q5D0"/>
<dbReference type="SUPFAM" id="SSF56553">
    <property type="entry name" value="Insert subdomain of RNA polymerase alpha subunit"/>
    <property type="match status" value="1"/>
</dbReference>
<dbReference type="InterPro" id="IPR001514">
    <property type="entry name" value="DNA-dir_RNA_pol_30-40kDasu_CS"/>
</dbReference>
<dbReference type="GO" id="GO:0003968">
    <property type="term" value="F:RNA-directed RNA polymerase activity"/>
    <property type="evidence" value="ECO:0007669"/>
    <property type="project" value="EnsemblFungi"/>
</dbReference>
<keyword evidence="3" id="KW-0240">DNA-directed RNA polymerase</keyword>
<dbReference type="PANTHER" id="PTHR11800:SF2">
    <property type="entry name" value="DNA-DIRECTED RNA POLYMERASE II SUBUNIT RPB3"/>
    <property type="match status" value="1"/>
</dbReference>
<dbReference type="GO" id="GO:0046983">
    <property type="term" value="F:protein dimerization activity"/>
    <property type="evidence" value="ECO:0007669"/>
    <property type="project" value="InterPro"/>
</dbReference>
<keyword evidence="5" id="KW-0539">Nucleus</keyword>
<dbReference type="InterPro" id="IPR036643">
    <property type="entry name" value="RNApol_insert_sf"/>
</dbReference>
<dbReference type="GO" id="GO:0006369">
    <property type="term" value="P:termination of RNA polymerase II transcription"/>
    <property type="evidence" value="ECO:0007669"/>
    <property type="project" value="EnsemblFungi"/>
</dbReference>
<dbReference type="Proteomes" id="UP000094385">
    <property type="component" value="Unassembled WGS sequence"/>
</dbReference>
<dbReference type="PROSITE" id="PS00446">
    <property type="entry name" value="RNA_POL_D_30KD"/>
    <property type="match status" value="1"/>
</dbReference>